<comment type="caution">
    <text evidence="3">The sequence shown here is derived from an EMBL/GenBank/DDBJ whole genome shotgun (WGS) entry which is preliminary data.</text>
</comment>
<dbReference type="AlphaFoldDB" id="A0A4Q0T6T6"/>
<keyword evidence="1" id="KW-0472">Membrane</keyword>
<proteinExistence type="predicted"/>
<reference evidence="3 4" key="1">
    <citation type="submission" date="2018-11" db="EMBL/GenBank/DDBJ databases">
        <authorList>
            <person name="Mardanov A.V."/>
            <person name="Ravin N.V."/>
            <person name="Dedysh S.N."/>
        </authorList>
    </citation>
    <scope>NUCLEOTIDE SEQUENCE [LARGE SCALE GENOMIC DNA]</scope>
    <source>
        <strain evidence="3 4">AF10</strain>
    </source>
</reference>
<name>A0A4Q0T6T6_9BACT</name>
<dbReference type="PANTHER" id="PTHR43135:SF3">
    <property type="entry name" value="ALPHA-D-RIBOSE 1-METHYLPHOSPHONATE 5-TRIPHOSPHATE DIPHOSPHATASE"/>
    <property type="match status" value="1"/>
</dbReference>
<dbReference type="PANTHER" id="PTHR43135">
    <property type="entry name" value="ALPHA-D-RIBOSE 1-METHYLPHOSPHONATE 5-TRIPHOSPHATE DIPHOSPHATASE"/>
    <property type="match status" value="1"/>
</dbReference>
<dbReference type="GO" id="GO:0016810">
    <property type="term" value="F:hydrolase activity, acting on carbon-nitrogen (but not peptide) bonds"/>
    <property type="evidence" value="ECO:0007669"/>
    <property type="project" value="InterPro"/>
</dbReference>
<organism evidence="3 4">
    <name type="scientific">Granulicella sibirica</name>
    <dbReference type="NCBI Taxonomy" id="2479048"/>
    <lineage>
        <taxon>Bacteria</taxon>
        <taxon>Pseudomonadati</taxon>
        <taxon>Acidobacteriota</taxon>
        <taxon>Terriglobia</taxon>
        <taxon>Terriglobales</taxon>
        <taxon>Acidobacteriaceae</taxon>
        <taxon>Granulicella</taxon>
    </lineage>
</organism>
<protein>
    <submittedName>
        <fullName evidence="3">Xaa-Pro dipeptidase</fullName>
    </submittedName>
</protein>
<accession>A0A4Q0T6T6</accession>
<dbReference type="InterPro" id="IPR051781">
    <property type="entry name" value="Metallo-dep_Hydrolase"/>
</dbReference>
<keyword evidence="4" id="KW-1185">Reference proteome</keyword>
<keyword evidence="1" id="KW-1133">Transmembrane helix</keyword>
<evidence type="ECO:0000313" key="3">
    <source>
        <dbReference type="EMBL" id="RXH58380.1"/>
    </source>
</evidence>
<sequence>MRVVRWLVGFVVAVVVLLGVAVYLLGLYPLRELHPSPMQARGVLAITGANVYVSPDAPVMARATVVVRDGKIAAVGEGVEVPAGAEVIACDGCVVTAGFWNAHVHFTEAKWIGAEWKPKGVLEAQVEDMLTSRGFTTVVDTGSNLRDTVPLRRRIEHGEILGPKIYTAGGALYPPKGIPYYLRGSLPGWMLRLMAQPATPAAAVKDVDRNIADGADILKLFTGSYVERGTVLPMPVEIATAAVEAARAHGQIAFAHESDLAGVKVAMASGVSVLAHAVDTTEGVDDAVLRDIIARKMAMVPTLKMFRTTVTTKASYLDPIYAQVRRFHELGGDLIFGTDVGYMTDYDTADEFQALAKSGLNGRDMLRMLTVTPATRFGVSAEKGTLEVGKDGDLVVMNGDPMTDVGAFARPKMTVRGGRVIWRR</sequence>
<gene>
    <name evidence="3" type="ORF">GRAN_1690</name>
</gene>
<evidence type="ECO:0000259" key="2">
    <source>
        <dbReference type="Pfam" id="PF01979"/>
    </source>
</evidence>
<evidence type="ECO:0000313" key="4">
    <source>
        <dbReference type="Proteomes" id="UP000289437"/>
    </source>
</evidence>
<dbReference type="InterPro" id="IPR032466">
    <property type="entry name" value="Metal_Hydrolase"/>
</dbReference>
<keyword evidence="1" id="KW-0812">Transmembrane</keyword>
<feature type="domain" description="Amidohydrolase-related" evidence="2">
    <location>
        <begin position="94"/>
        <end position="420"/>
    </location>
</feature>
<dbReference type="SUPFAM" id="SSF51556">
    <property type="entry name" value="Metallo-dependent hydrolases"/>
    <property type="match status" value="1"/>
</dbReference>
<dbReference type="Gene3D" id="2.30.40.10">
    <property type="entry name" value="Urease, subunit C, domain 1"/>
    <property type="match status" value="1"/>
</dbReference>
<dbReference type="InterPro" id="IPR011059">
    <property type="entry name" value="Metal-dep_hydrolase_composite"/>
</dbReference>
<dbReference type="EMBL" id="RDSM01000001">
    <property type="protein sequence ID" value="RXH58380.1"/>
    <property type="molecule type" value="Genomic_DNA"/>
</dbReference>
<dbReference type="Gene3D" id="3.20.20.140">
    <property type="entry name" value="Metal-dependent hydrolases"/>
    <property type="match status" value="1"/>
</dbReference>
<evidence type="ECO:0000256" key="1">
    <source>
        <dbReference type="SAM" id="Phobius"/>
    </source>
</evidence>
<reference evidence="4" key="2">
    <citation type="submission" date="2019-02" db="EMBL/GenBank/DDBJ databases">
        <title>Granulicella sibirica sp. nov., a psychrotolerant acidobacterium isolated from an organic soil layer in forested tundra, West Siberia.</title>
        <authorList>
            <person name="Oshkin I.Y."/>
            <person name="Kulichevskaya I.S."/>
            <person name="Rijpstra W.I.C."/>
            <person name="Sinninghe Damste J.S."/>
            <person name="Rakitin A.L."/>
            <person name="Ravin N.V."/>
            <person name="Dedysh S.N."/>
        </authorList>
    </citation>
    <scope>NUCLEOTIDE SEQUENCE [LARGE SCALE GENOMIC DNA]</scope>
    <source>
        <strain evidence="4">AF10</strain>
    </source>
</reference>
<dbReference type="OrthoDB" id="9782972at2"/>
<dbReference type="Pfam" id="PF01979">
    <property type="entry name" value="Amidohydro_1"/>
    <property type="match status" value="1"/>
</dbReference>
<dbReference type="RefSeq" id="WP_128912388.1">
    <property type="nucleotide sequence ID" value="NZ_RDSM01000001.1"/>
</dbReference>
<dbReference type="InterPro" id="IPR006680">
    <property type="entry name" value="Amidohydro-rel"/>
</dbReference>
<dbReference type="Proteomes" id="UP000289437">
    <property type="component" value="Unassembled WGS sequence"/>
</dbReference>
<dbReference type="SUPFAM" id="SSF51338">
    <property type="entry name" value="Composite domain of metallo-dependent hydrolases"/>
    <property type="match status" value="1"/>
</dbReference>
<feature type="transmembrane region" description="Helical" evidence="1">
    <location>
        <begin position="6"/>
        <end position="28"/>
    </location>
</feature>